<accession>A0AAP0EBL1</accession>
<reference evidence="2 3" key="1">
    <citation type="submission" date="2024-01" db="EMBL/GenBank/DDBJ databases">
        <title>Genome assemblies of Stephania.</title>
        <authorList>
            <person name="Yang L."/>
        </authorList>
    </citation>
    <scope>NUCLEOTIDE SEQUENCE [LARGE SCALE GENOMIC DNA]</scope>
    <source>
        <strain evidence="2">JXDWG</strain>
        <tissue evidence="2">Leaf</tissue>
    </source>
</reference>
<sequence>MTSPGEILTSIVSYRFRRNRASDRSTTRHRAVARGHRHRRSPAAGAADRRSPPAPLVSFSASRLVASSLVRRCRSDPLSRRSRCRLVGVTADAASRRYALPAPLPSAACAARSYALNVPRPTAMLDRSRCPARSPPSALNRELAATAVRSPLAAVPPLVAPGAAGLLFPLFLSALPSFLISFWPGSSATSWAPPRPAGLLRDELGSSETSKQRTHYLYVEIPIQMEHVNVLVPVHDRSLFLSVHSTGSLTLSLATASPSTLDGEILTSIVSSRFRRNRASERSTTRHRAVARGHRLHRRRGAARRSPVGGAAGEFLRVASRRVASSLPIRPAVAPESLPSCRRHCRRCLAPPRPAGAAAERRLRRSFVRSERTATAALCAIAVPGAIAATSSALIRELAATAVRSPLAAVPPLYEVVVLWHSGLQERSIGIWTPMVRVSVFIEIHIA</sequence>
<comment type="caution">
    <text evidence="2">The sequence shown here is derived from an EMBL/GenBank/DDBJ whole genome shotgun (WGS) entry which is preliminary data.</text>
</comment>
<dbReference type="EMBL" id="JBBNAG010000012">
    <property type="protein sequence ID" value="KAK9088462.1"/>
    <property type="molecule type" value="Genomic_DNA"/>
</dbReference>
<feature type="compositionally biased region" description="Basic residues" evidence="1">
    <location>
        <begin position="27"/>
        <end position="41"/>
    </location>
</feature>
<evidence type="ECO:0000313" key="2">
    <source>
        <dbReference type="EMBL" id="KAK9088462.1"/>
    </source>
</evidence>
<evidence type="ECO:0000313" key="3">
    <source>
        <dbReference type="Proteomes" id="UP001419268"/>
    </source>
</evidence>
<keyword evidence="3" id="KW-1185">Reference proteome</keyword>
<organism evidence="2 3">
    <name type="scientific">Stephania cephalantha</name>
    <dbReference type="NCBI Taxonomy" id="152367"/>
    <lineage>
        <taxon>Eukaryota</taxon>
        <taxon>Viridiplantae</taxon>
        <taxon>Streptophyta</taxon>
        <taxon>Embryophyta</taxon>
        <taxon>Tracheophyta</taxon>
        <taxon>Spermatophyta</taxon>
        <taxon>Magnoliopsida</taxon>
        <taxon>Ranunculales</taxon>
        <taxon>Menispermaceae</taxon>
        <taxon>Menispermoideae</taxon>
        <taxon>Cissampelideae</taxon>
        <taxon>Stephania</taxon>
    </lineage>
</organism>
<name>A0AAP0EBL1_9MAGN</name>
<protein>
    <submittedName>
        <fullName evidence="2">Uncharacterized protein</fullName>
    </submittedName>
</protein>
<feature type="region of interest" description="Disordered" evidence="1">
    <location>
        <begin position="19"/>
        <end position="54"/>
    </location>
</feature>
<gene>
    <name evidence="2" type="ORF">Scep_027544</name>
</gene>
<evidence type="ECO:0000256" key="1">
    <source>
        <dbReference type="SAM" id="MobiDB-lite"/>
    </source>
</evidence>
<dbReference type="Proteomes" id="UP001419268">
    <property type="component" value="Unassembled WGS sequence"/>
</dbReference>
<dbReference type="AlphaFoldDB" id="A0AAP0EBL1"/>
<proteinExistence type="predicted"/>